<proteinExistence type="inferred from homology"/>
<dbReference type="Gene3D" id="3.40.190.10">
    <property type="entry name" value="Periplasmic binding protein-like II"/>
    <property type="match status" value="1"/>
</dbReference>
<keyword evidence="4" id="KW-1185">Reference proteome</keyword>
<dbReference type="EMBL" id="SMSJ01000187">
    <property type="protein sequence ID" value="TDH57908.1"/>
    <property type="molecule type" value="Genomic_DNA"/>
</dbReference>
<dbReference type="OrthoDB" id="7250553at2"/>
<dbReference type="SUPFAM" id="SSF53850">
    <property type="entry name" value="Periplasmic binding protein-like II"/>
    <property type="match status" value="1"/>
</dbReference>
<dbReference type="PANTHER" id="PTHR42928">
    <property type="entry name" value="TRICARBOXYLATE-BINDING PROTEIN"/>
    <property type="match status" value="1"/>
</dbReference>
<sequence length="327" mass="34894">MLTRRYIGAAAVAALATPRLAHAQAVGAWPSSDRPVEVIVPVTPGGPLDGMVRLIMPLVAERIPGLRVVVTNRPGAGSQIGLEATFNAVPDGYTLCATSMPAQMAIPVERPARYRAMEFTFLANVVEDPNAFYVAAGSPFRDVADLVARARDAPGTISCGTTGIGSDDHLFLIAFESTARVPPLVHVPFNGNAVLFPQLLGGHLDLAAVNISDAISLKREGKVRALAVAAAERSKTAPDVPTMRELGFDVIGAAARGFLGPPGLPGPIAERLEDAFRGALADPRFVVEAERQFMPLHPLVGTEYRLMAQGVEDTVRALWQERPWRDR</sequence>
<evidence type="ECO:0000256" key="1">
    <source>
        <dbReference type="ARBA" id="ARBA00006987"/>
    </source>
</evidence>
<reference evidence="3 4" key="1">
    <citation type="journal article" date="2016" name="J. Microbiol.">
        <title>Dankookia rubra gen. nov., sp. nov., an alphaproteobacterium isolated from sediment of a shallow stream.</title>
        <authorList>
            <person name="Kim W.H."/>
            <person name="Kim D.H."/>
            <person name="Kang K."/>
            <person name="Ahn T.Y."/>
        </authorList>
    </citation>
    <scope>NUCLEOTIDE SEQUENCE [LARGE SCALE GENOMIC DNA]</scope>
    <source>
        <strain evidence="3 4">JCM30602</strain>
    </source>
</reference>
<feature type="signal peptide" evidence="2">
    <location>
        <begin position="1"/>
        <end position="23"/>
    </location>
</feature>
<feature type="chain" id="PRO_5020281957" evidence="2">
    <location>
        <begin position="24"/>
        <end position="327"/>
    </location>
</feature>
<dbReference type="InterPro" id="IPR005064">
    <property type="entry name" value="BUG"/>
</dbReference>
<evidence type="ECO:0000256" key="2">
    <source>
        <dbReference type="SAM" id="SignalP"/>
    </source>
</evidence>
<gene>
    <name evidence="3" type="ORF">E2C06_35425</name>
</gene>
<dbReference type="AlphaFoldDB" id="A0A4R5Q650"/>
<name>A0A4R5Q650_9PROT</name>
<dbReference type="RefSeq" id="WP_133293233.1">
    <property type="nucleotide sequence ID" value="NZ_SMSJ01000187.1"/>
</dbReference>
<dbReference type="Gene3D" id="3.40.190.150">
    <property type="entry name" value="Bordetella uptake gene, domain 1"/>
    <property type="match status" value="1"/>
</dbReference>
<dbReference type="InterPro" id="IPR042100">
    <property type="entry name" value="Bug_dom1"/>
</dbReference>
<dbReference type="PANTHER" id="PTHR42928:SF5">
    <property type="entry name" value="BLR1237 PROTEIN"/>
    <property type="match status" value="1"/>
</dbReference>
<accession>A0A4R5Q650</accession>
<organism evidence="3 4">
    <name type="scientific">Dankookia rubra</name>
    <dbReference type="NCBI Taxonomy" id="1442381"/>
    <lineage>
        <taxon>Bacteria</taxon>
        <taxon>Pseudomonadati</taxon>
        <taxon>Pseudomonadota</taxon>
        <taxon>Alphaproteobacteria</taxon>
        <taxon>Acetobacterales</taxon>
        <taxon>Roseomonadaceae</taxon>
        <taxon>Dankookia</taxon>
    </lineage>
</organism>
<comment type="similarity">
    <text evidence="1">Belongs to the UPF0065 (bug) family.</text>
</comment>
<dbReference type="Proteomes" id="UP000295096">
    <property type="component" value="Unassembled WGS sequence"/>
</dbReference>
<dbReference type="Pfam" id="PF03401">
    <property type="entry name" value="TctC"/>
    <property type="match status" value="1"/>
</dbReference>
<protein>
    <submittedName>
        <fullName evidence="3">Tripartite tricarboxylate transporter substrate binding protein</fullName>
    </submittedName>
</protein>
<comment type="caution">
    <text evidence="3">The sequence shown here is derived from an EMBL/GenBank/DDBJ whole genome shotgun (WGS) entry which is preliminary data.</text>
</comment>
<dbReference type="CDD" id="cd07012">
    <property type="entry name" value="PBP2_Bug_TTT"/>
    <property type="match status" value="1"/>
</dbReference>
<evidence type="ECO:0000313" key="4">
    <source>
        <dbReference type="Proteomes" id="UP000295096"/>
    </source>
</evidence>
<dbReference type="PIRSF" id="PIRSF017082">
    <property type="entry name" value="YflP"/>
    <property type="match status" value="1"/>
</dbReference>
<evidence type="ECO:0000313" key="3">
    <source>
        <dbReference type="EMBL" id="TDH57908.1"/>
    </source>
</evidence>
<keyword evidence="2" id="KW-0732">Signal</keyword>